<name>A0ABR4GM84_9EURO</name>
<evidence type="ECO:0000259" key="2">
    <source>
        <dbReference type="Pfam" id="PF13460"/>
    </source>
</evidence>
<dbReference type="Pfam" id="PF13460">
    <property type="entry name" value="NAD_binding_10"/>
    <property type="match status" value="1"/>
</dbReference>
<accession>A0ABR4GM84</accession>
<comment type="similarity">
    <text evidence="1">Belongs to the avfA family.</text>
</comment>
<dbReference type="Gene3D" id="3.40.50.720">
    <property type="entry name" value="NAD(P)-binding Rossmann-like Domain"/>
    <property type="match status" value="1"/>
</dbReference>
<dbReference type="InterPro" id="IPR036291">
    <property type="entry name" value="NAD(P)-bd_dom_sf"/>
</dbReference>
<reference evidence="3 4" key="1">
    <citation type="submission" date="2024-07" db="EMBL/GenBank/DDBJ databases">
        <title>Section-level genome sequencing and comparative genomics of Aspergillus sections Usti and Cavernicolus.</title>
        <authorList>
            <consortium name="Lawrence Berkeley National Laboratory"/>
            <person name="Nybo J.L."/>
            <person name="Vesth T.C."/>
            <person name="Theobald S."/>
            <person name="Frisvad J.C."/>
            <person name="Larsen T.O."/>
            <person name="Kjaerboelling I."/>
            <person name="Rothschild-Mancinelli K."/>
            <person name="Lyhne E.K."/>
            <person name="Kogle M.E."/>
            <person name="Barry K."/>
            <person name="Clum A."/>
            <person name="Na H."/>
            <person name="Ledsgaard L."/>
            <person name="Lin J."/>
            <person name="Lipzen A."/>
            <person name="Kuo A."/>
            <person name="Riley R."/>
            <person name="Mondo S."/>
            <person name="Labutti K."/>
            <person name="Haridas S."/>
            <person name="Pangalinan J."/>
            <person name="Salamov A.A."/>
            <person name="Simmons B.A."/>
            <person name="Magnuson J.K."/>
            <person name="Chen J."/>
            <person name="Drula E."/>
            <person name="Henrissat B."/>
            <person name="Wiebenga A."/>
            <person name="Lubbers R.J."/>
            <person name="Gomes A.C."/>
            <person name="Makela M.R."/>
            <person name="Stajich J."/>
            <person name="Grigoriev I.V."/>
            <person name="Mortensen U.H."/>
            <person name="De Vries R.P."/>
            <person name="Baker S.E."/>
            <person name="Andersen M.R."/>
        </authorList>
    </citation>
    <scope>NUCLEOTIDE SEQUENCE [LARGE SCALE GENOMIC DNA]</scope>
    <source>
        <strain evidence="3 4">CBS 209.92</strain>
    </source>
</reference>
<feature type="domain" description="NAD(P)-binding" evidence="2">
    <location>
        <begin position="12"/>
        <end position="109"/>
    </location>
</feature>
<organism evidence="3 4">
    <name type="scientific">Aspergillus keveii</name>
    <dbReference type="NCBI Taxonomy" id="714993"/>
    <lineage>
        <taxon>Eukaryota</taxon>
        <taxon>Fungi</taxon>
        <taxon>Dikarya</taxon>
        <taxon>Ascomycota</taxon>
        <taxon>Pezizomycotina</taxon>
        <taxon>Eurotiomycetes</taxon>
        <taxon>Eurotiomycetidae</taxon>
        <taxon>Eurotiales</taxon>
        <taxon>Aspergillaceae</taxon>
        <taxon>Aspergillus</taxon>
        <taxon>Aspergillus subgen. Nidulantes</taxon>
    </lineage>
</organism>
<gene>
    <name evidence="3" type="ORF">BJX66DRAFT_332311</name>
</gene>
<dbReference type="PANTHER" id="PTHR15020">
    <property type="entry name" value="FLAVIN REDUCTASE-RELATED"/>
    <property type="match status" value="1"/>
</dbReference>
<dbReference type="Proteomes" id="UP001610563">
    <property type="component" value="Unassembled WGS sequence"/>
</dbReference>
<dbReference type="PANTHER" id="PTHR15020:SF50">
    <property type="entry name" value="UPF0659 PROTEIN YMR090W"/>
    <property type="match status" value="1"/>
</dbReference>
<dbReference type="SUPFAM" id="SSF51735">
    <property type="entry name" value="NAD(P)-binding Rossmann-fold domains"/>
    <property type="match status" value="1"/>
</dbReference>
<dbReference type="InterPro" id="IPR016040">
    <property type="entry name" value="NAD(P)-bd_dom"/>
</dbReference>
<dbReference type="EMBL" id="JBFTWV010000004">
    <property type="protein sequence ID" value="KAL2800165.1"/>
    <property type="molecule type" value="Genomic_DNA"/>
</dbReference>
<protein>
    <recommendedName>
        <fullName evidence="2">NAD(P)-binding domain-containing protein</fullName>
    </recommendedName>
</protein>
<proteinExistence type="inferred from homology"/>
<evidence type="ECO:0000256" key="1">
    <source>
        <dbReference type="ARBA" id="ARBA00038376"/>
    </source>
</evidence>
<comment type="caution">
    <text evidence="3">The sequence shown here is derived from an EMBL/GenBank/DDBJ whole genome shotgun (WGS) entry which is preliminary data.</text>
</comment>
<keyword evidence="4" id="KW-1185">Reference proteome</keyword>
<evidence type="ECO:0000313" key="4">
    <source>
        <dbReference type="Proteomes" id="UP001610563"/>
    </source>
</evidence>
<evidence type="ECO:0000313" key="3">
    <source>
        <dbReference type="EMBL" id="KAL2800165.1"/>
    </source>
</evidence>
<sequence length="288" mass="31240">MADHRQQYALLGATGNTGRLILKRLLDTTDPRTKFNIYIRSRSKLERLVPSVALDARATIFEGSLQDPALIRACLSGATTIIATVGENENIPGVTILRDCARAIIDALSALRASAPDPAGPDPAAEWSPPRLLLLSSATWNARFAAERPILVHWMIRNAFARPYSDLVQAQEMLLGVPELANVLLVQPNALVMEPATGCVISTEFAYTAVSYEDLADGFVQLATRPEYATTAAVGVSSARAANPLLYVPFVFGKVIRGLLFQFVPGYWQAEYAISGWFAGRAHKVKGT</sequence>